<reference evidence="2" key="1">
    <citation type="submission" date="2019-08" db="EMBL/GenBank/DDBJ databases">
        <authorList>
            <person name="Kucharzyk K."/>
            <person name="Murdoch R.W."/>
            <person name="Higgins S."/>
            <person name="Loffler F."/>
        </authorList>
    </citation>
    <scope>NUCLEOTIDE SEQUENCE</scope>
</reference>
<sequence length="268" mass="30161">MKSFWLWILAVVLAGSIMVYQRLTGPTTPVRGSVEYLGETVKYKMLRTWGGDDGARIEVKTSNPDAAGVVQYRRFKSNDEWKVLVLKNDSGLLSAQLPALPPAGKMMYQVFLFDRSNHIALTEEPVILRYKGEVPAGVLIPHVLLMILSMIFSVRAGFEALKRRRQLVSLAFLSMITLLIGGMIFGPIMQKFAFNAYWTGWPAGHDLTDNKTAVSLIFWIVAWIIVRKNPQKRGWVLAACIIQLAVYLIPHSVLGSEIDFTQPQFHQP</sequence>
<organism evidence="2">
    <name type="scientific">bioreactor metagenome</name>
    <dbReference type="NCBI Taxonomy" id="1076179"/>
    <lineage>
        <taxon>unclassified sequences</taxon>
        <taxon>metagenomes</taxon>
        <taxon>ecological metagenomes</taxon>
    </lineage>
</organism>
<feature type="transmembrane region" description="Helical" evidence="1">
    <location>
        <begin position="138"/>
        <end position="158"/>
    </location>
</feature>
<proteinExistence type="predicted"/>
<feature type="transmembrane region" description="Helical" evidence="1">
    <location>
        <begin position="235"/>
        <end position="254"/>
    </location>
</feature>
<evidence type="ECO:0000313" key="2">
    <source>
        <dbReference type="EMBL" id="MPM49593.1"/>
    </source>
</evidence>
<feature type="transmembrane region" description="Helical" evidence="1">
    <location>
        <begin position="170"/>
        <end position="190"/>
    </location>
</feature>
<dbReference type="AlphaFoldDB" id="A0A645AFI8"/>
<gene>
    <name evidence="2" type="ORF">SDC9_96323</name>
</gene>
<accession>A0A645AFI8</accession>
<keyword evidence="1" id="KW-1133">Transmembrane helix</keyword>
<comment type="caution">
    <text evidence="2">The sequence shown here is derived from an EMBL/GenBank/DDBJ whole genome shotgun (WGS) entry which is preliminary data.</text>
</comment>
<evidence type="ECO:0000256" key="1">
    <source>
        <dbReference type="SAM" id="Phobius"/>
    </source>
</evidence>
<name>A0A645AFI8_9ZZZZ</name>
<dbReference type="EMBL" id="VSSQ01012591">
    <property type="protein sequence ID" value="MPM49593.1"/>
    <property type="molecule type" value="Genomic_DNA"/>
</dbReference>
<feature type="transmembrane region" description="Helical" evidence="1">
    <location>
        <begin position="210"/>
        <end position="226"/>
    </location>
</feature>
<keyword evidence="1" id="KW-0812">Transmembrane</keyword>
<protein>
    <submittedName>
        <fullName evidence="2">Uncharacterized protein</fullName>
    </submittedName>
</protein>
<keyword evidence="1" id="KW-0472">Membrane</keyword>